<dbReference type="PROSITE" id="PS00101">
    <property type="entry name" value="HEXAPEP_TRANSFERASES"/>
    <property type="match status" value="2"/>
</dbReference>
<evidence type="ECO:0000256" key="3">
    <source>
        <dbReference type="ARBA" id="ARBA00022679"/>
    </source>
</evidence>
<proteinExistence type="inferred from homology"/>
<dbReference type="Gene3D" id="2.160.10.10">
    <property type="entry name" value="Hexapeptide repeat proteins"/>
    <property type="match status" value="1"/>
</dbReference>
<dbReference type="Pfam" id="PF14602">
    <property type="entry name" value="Hexapep_2"/>
    <property type="match status" value="1"/>
</dbReference>
<keyword evidence="2" id="KW-0028">Amino-acid biosynthesis</keyword>
<evidence type="ECO:0000256" key="4">
    <source>
        <dbReference type="ARBA" id="ARBA00022737"/>
    </source>
</evidence>
<evidence type="ECO:0000256" key="6">
    <source>
        <dbReference type="ARBA" id="ARBA00023154"/>
    </source>
</evidence>
<dbReference type="CDD" id="cd03350">
    <property type="entry name" value="LbH_THP_succinylT"/>
    <property type="match status" value="1"/>
</dbReference>
<dbReference type="InterPro" id="IPR023180">
    <property type="entry name" value="THP_succinylTrfase_dom1"/>
</dbReference>
<dbReference type="InterPro" id="IPR011004">
    <property type="entry name" value="Trimer_LpxA-like_sf"/>
</dbReference>
<dbReference type="GO" id="GO:0016740">
    <property type="term" value="F:transferase activity"/>
    <property type="evidence" value="ECO:0007669"/>
    <property type="project" value="UniProtKB-KW"/>
</dbReference>
<evidence type="ECO:0000256" key="2">
    <source>
        <dbReference type="ARBA" id="ARBA00022605"/>
    </source>
</evidence>
<dbReference type="InterPro" id="IPR018357">
    <property type="entry name" value="Hexapep_transf_CS"/>
</dbReference>
<name>A0A1I0KS90_9ACTN</name>
<dbReference type="GO" id="GO:0019877">
    <property type="term" value="P:diaminopimelate biosynthetic process"/>
    <property type="evidence" value="ECO:0007669"/>
    <property type="project" value="UniProtKB-KW"/>
</dbReference>
<keyword evidence="3 8" id="KW-0808">Transferase</keyword>
<keyword evidence="9" id="KW-1185">Reference proteome</keyword>
<keyword evidence="6" id="KW-0457">Lysine biosynthesis</keyword>
<dbReference type="AlphaFoldDB" id="A0A1I0KS90"/>
<dbReference type="SUPFAM" id="SSF51161">
    <property type="entry name" value="Trimeric LpxA-like enzymes"/>
    <property type="match status" value="1"/>
</dbReference>
<dbReference type="GO" id="GO:0009085">
    <property type="term" value="P:lysine biosynthetic process"/>
    <property type="evidence" value="ECO:0007669"/>
    <property type="project" value="UniProtKB-KW"/>
</dbReference>
<evidence type="ECO:0000256" key="1">
    <source>
        <dbReference type="ARBA" id="ARBA00007274"/>
    </source>
</evidence>
<evidence type="ECO:0000259" key="7">
    <source>
        <dbReference type="Pfam" id="PF14805"/>
    </source>
</evidence>
<organism evidence="8 9">
    <name type="scientific">Nonomuraea wenchangensis</name>
    <dbReference type="NCBI Taxonomy" id="568860"/>
    <lineage>
        <taxon>Bacteria</taxon>
        <taxon>Bacillati</taxon>
        <taxon>Actinomycetota</taxon>
        <taxon>Actinomycetes</taxon>
        <taxon>Streptosporangiales</taxon>
        <taxon>Streptosporangiaceae</taxon>
        <taxon>Nonomuraea</taxon>
    </lineage>
</organism>
<evidence type="ECO:0000313" key="8">
    <source>
        <dbReference type="EMBL" id="SEU28792.1"/>
    </source>
</evidence>
<keyword evidence="5" id="KW-0220">Diaminopimelate biosynthesis</keyword>
<dbReference type="EMBL" id="FOHX01000009">
    <property type="protein sequence ID" value="SEU28792.1"/>
    <property type="molecule type" value="Genomic_DNA"/>
</dbReference>
<feature type="domain" description="Tetrahydrodipicolinate-N-succinyltransferase chain A" evidence="7">
    <location>
        <begin position="39"/>
        <end position="100"/>
    </location>
</feature>
<reference evidence="8 9" key="1">
    <citation type="submission" date="2016-10" db="EMBL/GenBank/DDBJ databases">
        <authorList>
            <person name="de Groot N.N."/>
        </authorList>
    </citation>
    <scope>NUCLEOTIDE SEQUENCE [LARGE SCALE GENOMIC DNA]</scope>
    <source>
        <strain evidence="8 9">CGMCC 4.5598</strain>
    </source>
</reference>
<dbReference type="PANTHER" id="PTHR43300">
    <property type="entry name" value="ACETYLTRANSFERASE"/>
    <property type="match status" value="1"/>
</dbReference>
<protein>
    <submittedName>
        <fullName evidence="8">2,3,4,5-tetrahydropyridine-2-carboxylate N-succinyltransferase</fullName>
    </submittedName>
</protein>
<accession>A0A1I0KS90</accession>
<dbReference type="InterPro" id="IPR001451">
    <property type="entry name" value="Hexapep"/>
</dbReference>
<dbReference type="PANTHER" id="PTHR43300:SF10">
    <property type="entry name" value="2,3,4,5-TETRAHYDROPYRIDINE-2,6-DICARBOXYLATE N-ACETYLTRANSFERASE"/>
    <property type="match status" value="1"/>
</dbReference>
<dbReference type="NCBIfam" id="NF008808">
    <property type="entry name" value="PRK11830.1"/>
    <property type="match status" value="1"/>
</dbReference>
<dbReference type="InterPro" id="IPR037133">
    <property type="entry name" value="THP_succinylTrfase_N_sf"/>
</dbReference>
<sequence>MITIVMTPRENRMRTLKNLPVRISSVPMSDASTSSPIAPVIDELWERRAELSPKDDEARHLVIGAVDLLDAGVARTARLVDGELEVDERARRAILLAFKLLGMARSQVGDFHHQDRVPLKNSFEGVRVVPGAIARWGSYLAPGVVLMPSFTNIGAYVDENTMVDTWATVGSCAQIGKNVHLSGGVGVGGVLEPPNAVPVVVEDDALVGSRAMLVEGARVGRGAVVGAGVILSASIPVIDVETGEELARGRIPDWCVAVSGTRQREFPGGTFGLPCVLVIKRLEPGQRHDKAALNEVLREHGVNT</sequence>
<keyword evidence="4" id="KW-0677">Repeat</keyword>
<dbReference type="Gene3D" id="1.10.166.10">
    <property type="entry name" value="Tetrahydrodipicolinate-N-succinyltransferase, N-terminal domain"/>
    <property type="match status" value="1"/>
</dbReference>
<dbReference type="Proteomes" id="UP000199361">
    <property type="component" value="Unassembled WGS sequence"/>
</dbReference>
<dbReference type="InterPro" id="IPR050179">
    <property type="entry name" value="Trans_hexapeptide_repeat"/>
</dbReference>
<dbReference type="Pfam" id="PF14805">
    <property type="entry name" value="THDPS_N_2"/>
    <property type="match status" value="1"/>
</dbReference>
<dbReference type="STRING" id="568860.SAMN05421811_109274"/>
<evidence type="ECO:0000313" key="9">
    <source>
        <dbReference type="Proteomes" id="UP000199361"/>
    </source>
</evidence>
<gene>
    <name evidence="8" type="ORF">SAMN05421811_109274</name>
</gene>
<comment type="similarity">
    <text evidence="1">Belongs to the transferase hexapeptide repeat family.</text>
</comment>
<evidence type="ECO:0000256" key="5">
    <source>
        <dbReference type="ARBA" id="ARBA00022915"/>
    </source>
</evidence>